<feature type="region of interest" description="Disordered" evidence="1">
    <location>
        <begin position="1"/>
        <end position="24"/>
    </location>
</feature>
<dbReference type="Proteomes" id="UP000076871">
    <property type="component" value="Unassembled WGS sequence"/>
</dbReference>
<dbReference type="EMBL" id="KV427663">
    <property type="protein sequence ID" value="KZT01527.1"/>
    <property type="molecule type" value="Genomic_DNA"/>
</dbReference>
<evidence type="ECO:0000313" key="2">
    <source>
        <dbReference type="EMBL" id="KZT01527.1"/>
    </source>
</evidence>
<protein>
    <submittedName>
        <fullName evidence="2">Uncharacterized protein</fullName>
    </submittedName>
</protein>
<dbReference type="STRING" id="1314785.A0A165BRL5"/>
<evidence type="ECO:0000313" key="3">
    <source>
        <dbReference type="Proteomes" id="UP000076871"/>
    </source>
</evidence>
<accession>A0A165BRL5</accession>
<feature type="compositionally biased region" description="Polar residues" evidence="1">
    <location>
        <begin position="239"/>
        <end position="258"/>
    </location>
</feature>
<dbReference type="InParanoid" id="A0A165BRL5"/>
<sequence>MQDTSQPSPVPRPGSLLDRLSNSSSPYLLNRLDSTAEQSFNASSQRSSPPLIQRISTQDLASTSDPECEDEQVYHPNTHANSVTQATPFTETSVHTQPTPVSPKTVDNFLASVLDPFVTKDRTPSESSAQPERADSPAVHSGLSNTPCDEAIMIEECRRLMLPQVIRNALQRHPDTDSAVLAHNARALFTDDWCKEMLEQARKVVSEMQRRGLNEGGFAQSAGIAQEEQTDVLACTKPAQGNQSGSHPGTDTEIVSTARTEERHPELTETASGVHMHDPSAIQHEDNPVPASNAPSNGAAFPMDKSSAVYPHTDAYQEPSCNSMPRQPSSASPTADTPMDVDIIQQERSSLDHMIEQRQPSPASPTADPPMDVDIIQQERSSLDHSIEQPNSSASIGQLTHSIDVPLFVSKTEDQSEGPLQRDTHHDMHIGDASPVNQVPGLWAVQVGSRIPQITDFTFELQEPVAAAVRRWTRRRSTYNENATHVSVHLLCLPTMAVQEANQRLDPAASPAEVVAMLWNIDTSWPAPGTLVIEVNPADGRTARTYLPADLGQNMGHLDITADLRPGTNMIRLIQLRDTSERVFVVHASIPDLAERRLYAELGVRTQEWSAYIARASARLPGAQRV</sequence>
<dbReference type="AlphaFoldDB" id="A0A165BRL5"/>
<proteinExistence type="predicted"/>
<organism evidence="2 3">
    <name type="scientific">Laetiporus sulphureus 93-53</name>
    <dbReference type="NCBI Taxonomy" id="1314785"/>
    <lineage>
        <taxon>Eukaryota</taxon>
        <taxon>Fungi</taxon>
        <taxon>Dikarya</taxon>
        <taxon>Basidiomycota</taxon>
        <taxon>Agaricomycotina</taxon>
        <taxon>Agaricomycetes</taxon>
        <taxon>Polyporales</taxon>
        <taxon>Laetiporus</taxon>
    </lineage>
</organism>
<reference evidence="2 3" key="1">
    <citation type="journal article" date="2016" name="Mol. Biol. Evol.">
        <title>Comparative Genomics of Early-Diverging Mushroom-Forming Fungi Provides Insights into the Origins of Lignocellulose Decay Capabilities.</title>
        <authorList>
            <person name="Nagy L.G."/>
            <person name="Riley R."/>
            <person name="Tritt A."/>
            <person name="Adam C."/>
            <person name="Daum C."/>
            <person name="Floudas D."/>
            <person name="Sun H."/>
            <person name="Yadav J.S."/>
            <person name="Pangilinan J."/>
            <person name="Larsson K.H."/>
            <person name="Matsuura K."/>
            <person name="Barry K."/>
            <person name="Labutti K."/>
            <person name="Kuo R."/>
            <person name="Ohm R.A."/>
            <person name="Bhattacharya S.S."/>
            <person name="Shirouzu T."/>
            <person name="Yoshinaga Y."/>
            <person name="Martin F.M."/>
            <person name="Grigoriev I.V."/>
            <person name="Hibbett D.S."/>
        </authorList>
    </citation>
    <scope>NUCLEOTIDE SEQUENCE [LARGE SCALE GENOMIC DNA]</scope>
    <source>
        <strain evidence="2 3">93-53</strain>
    </source>
</reference>
<feature type="compositionally biased region" description="Polar residues" evidence="1">
    <location>
        <begin position="319"/>
        <end position="335"/>
    </location>
</feature>
<dbReference type="RefSeq" id="XP_040759267.1">
    <property type="nucleotide sequence ID" value="XM_040913307.1"/>
</dbReference>
<dbReference type="OrthoDB" id="432299at2759"/>
<dbReference type="GeneID" id="63830335"/>
<feature type="region of interest" description="Disordered" evidence="1">
    <location>
        <begin position="120"/>
        <end position="144"/>
    </location>
</feature>
<name>A0A165BRL5_9APHY</name>
<feature type="compositionally biased region" description="Basic and acidic residues" evidence="1">
    <location>
        <begin position="275"/>
        <end position="287"/>
    </location>
</feature>
<keyword evidence="3" id="KW-1185">Reference proteome</keyword>
<evidence type="ECO:0000256" key="1">
    <source>
        <dbReference type="SAM" id="MobiDB-lite"/>
    </source>
</evidence>
<feature type="region of interest" description="Disordered" evidence="1">
    <location>
        <begin position="237"/>
        <end position="338"/>
    </location>
</feature>
<gene>
    <name evidence="2" type="ORF">LAESUDRAFT_763652</name>
</gene>